<dbReference type="Gene3D" id="3.30.110.170">
    <property type="entry name" value="Protein of unknown function (DUF541), domain 1"/>
    <property type="match status" value="1"/>
</dbReference>
<dbReference type="PANTHER" id="PTHR34387">
    <property type="entry name" value="SLR1258 PROTEIN"/>
    <property type="match status" value="1"/>
</dbReference>
<dbReference type="EMBL" id="LCBF01000024">
    <property type="protein sequence ID" value="KKS06691.1"/>
    <property type="molecule type" value="Genomic_DNA"/>
</dbReference>
<comment type="caution">
    <text evidence="2">The sequence shown here is derived from an EMBL/GenBank/DDBJ whole genome shotgun (WGS) entry which is preliminary data.</text>
</comment>
<dbReference type="InterPro" id="IPR007497">
    <property type="entry name" value="SIMPL/DUF541"/>
</dbReference>
<evidence type="ECO:0000313" key="3">
    <source>
        <dbReference type="Proteomes" id="UP000034544"/>
    </source>
</evidence>
<reference evidence="2 3" key="1">
    <citation type="journal article" date="2015" name="Nature">
        <title>rRNA introns, odd ribosomes, and small enigmatic genomes across a large radiation of phyla.</title>
        <authorList>
            <person name="Brown C.T."/>
            <person name="Hug L.A."/>
            <person name="Thomas B.C."/>
            <person name="Sharon I."/>
            <person name="Castelle C.J."/>
            <person name="Singh A."/>
            <person name="Wilkins M.J."/>
            <person name="Williams K.H."/>
            <person name="Banfield J.F."/>
        </authorList>
    </citation>
    <scope>NUCLEOTIDE SEQUENCE [LARGE SCALE GENOMIC DNA]</scope>
</reference>
<sequence>MPDNNKLINVSLLLNIFVSIVFAALVGTGVWYLFKVLTPQTISVSGSSSSQITNQIASYSLTLEVSDADKAKAVEGLSERSKSVTQLIKDFGIPEEDIETTSLNIYQRQDSVYRDGVTTYELGDWFASYTINTKLRDLTRSEDLTSLLATVEGASMWGPNLTIDDETIDEEGLLNAAIEDARSKGTAIATGVGKKLGRVIQINEGSAQYMYGGVKYDMASGMGGGAGIPVEPGSTSTYKNVTVIFELK</sequence>
<dbReference type="Proteomes" id="UP000034544">
    <property type="component" value="Unassembled WGS sequence"/>
</dbReference>
<gene>
    <name evidence="2" type="ORF">UU59_C0024G0009</name>
</gene>
<name>A0A0G0YAV3_UNCKA</name>
<dbReference type="InterPro" id="IPR052022">
    <property type="entry name" value="26kDa_periplasmic_antigen"/>
</dbReference>
<protein>
    <recommendedName>
        <fullName evidence="4">26 kDa periplasmic immunogenic protein</fullName>
    </recommendedName>
</protein>
<proteinExistence type="predicted"/>
<evidence type="ECO:0008006" key="4">
    <source>
        <dbReference type="Google" id="ProtNLM"/>
    </source>
</evidence>
<dbReference type="GO" id="GO:0006974">
    <property type="term" value="P:DNA damage response"/>
    <property type="evidence" value="ECO:0007669"/>
    <property type="project" value="TreeGrafter"/>
</dbReference>
<dbReference type="AlphaFoldDB" id="A0A0G0YAV3"/>
<keyword evidence="1" id="KW-1133">Transmembrane helix</keyword>
<evidence type="ECO:0000313" key="2">
    <source>
        <dbReference type="EMBL" id="KKS06691.1"/>
    </source>
</evidence>
<evidence type="ECO:0000256" key="1">
    <source>
        <dbReference type="SAM" id="Phobius"/>
    </source>
</evidence>
<dbReference type="Gene3D" id="3.30.70.2970">
    <property type="entry name" value="Protein of unknown function (DUF541), domain 2"/>
    <property type="match status" value="1"/>
</dbReference>
<dbReference type="Pfam" id="PF04402">
    <property type="entry name" value="SIMPL"/>
    <property type="match status" value="1"/>
</dbReference>
<accession>A0A0G0YAV3</accession>
<organism evidence="2 3">
    <name type="scientific">candidate division WWE3 bacterium GW2011_GWE1_41_27</name>
    <dbReference type="NCBI Taxonomy" id="1619131"/>
    <lineage>
        <taxon>Bacteria</taxon>
        <taxon>Katanobacteria</taxon>
    </lineage>
</organism>
<dbReference type="PANTHER" id="PTHR34387:SF2">
    <property type="entry name" value="SLR1258 PROTEIN"/>
    <property type="match status" value="1"/>
</dbReference>
<feature type="transmembrane region" description="Helical" evidence="1">
    <location>
        <begin position="12"/>
        <end position="34"/>
    </location>
</feature>
<keyword evidence="1" id="KW-0812">Transmembrane</keyword>
<keyword evidence="1" id="KW-0472">Membrane</keyword>